<name>A0ABP7GKT5_9ACTN</name>
<sequence length="76" mass="8033">MTVPGDSAVVIVRDALRGLPVEAVVDAASVRQMLPVIRVLGPAVLLYPSPERFRPAHPGALTMGQLPVGHRELTGL</sequence>
<gene>
    <name evidence="1" type="ORF">GCM10022403_000810</name>
</gene>
<evidence type="ECO:0000313" key="2">
    <source>
        <dbReference type="Proteomes" id="UP001501009"/>
    </source>
</evidence>
<dbReference type="Proteomes" id="UP001501009">
    <property type="component" value="Unassembled WGS sequence"/>
</dbReference>
<proteinExistence type="predicted"/>
<comment type="caution">
    <text evidence="1">The sequence shown here is derived from an EMBL/GenBank/DDBJ whole genome shotgun (WGS) entry which is preliminary data.</text>
</comment>
<evidence type="ECO:0000313" key="1">
    <source>
        <dbReference type="EMBL" id="GAA3769171.1"/>
    </source>
</evidence>
<reference evidence="2" key="1">
    <citation type="journal article" date="2019" name="Int. J. Syst. Evol. Microbiol.">
        <title>The Global Catalogue of Microorganisms (GCM) 10K type strain sequencing project: providing services to taxonomists for standard genome sequencing and annotation.</title>
        <authorList>
            <consortium name="The Broad Institute Genomics Platform"/>
            <consortium name="The Broad Institute Genome Sequencing Center for Infectious Disease"/>
            <person name="Wu L."/>
            <person name="Ma J."/>
        </authorList>
    </citation>
    <scope>NUCLEOTIDE SEQUENCE [LARGE SCALE GENOMIC DNA]</scope>
    <source>
        <strain evidence="2">JCM 17138</strain>
    </source>
</reference>
<dbReference type="EMBL" id="BAABDE010000002">
    <property type="protein sequence ID" value="GAA3769171.1"/>
    <property type="molecule type" value="Genomic_DNA"/>
</dbReference>
<accession>A0ABP7GKT5</accession>
<keyword evidence="2" id="KW-1185">Reference proteome</keyword>
<protein>
    <submittedName>
        <fullName evidence="1">Uncharacterized protein</fullName>
    </submittedName>
</protein>
<organism evidence="1 2">
    <name type="scientific">Streptomyces coacervatus</name>
    <dbReference type="NCBI Taxonomy" id="647381"/>
    <lineage>
        <taxon>Bacteria</taxon>
        <taxon>Bacillati</taxon>
        <taxon>Actinomycetota</taxon>
        <taxon>Actinomycetes</taxon>
        <taxon>Kitasatosporales</taxon>
        <taxon>Streptomycetaceae</taxon>
        <taxon>Streptomyces</taxon>
    </lineage>
</organism>